<evidence type="ECO:0000313" key="1">
    <source>
        <dbReference type="EMBL" id="EMR67563.1"/>
    </source>
</evidence>
<dbReference type="EMBL" id="KB706407">
    <property type="protein sequence ID" value="EMR67563.1"/>
    <property type="molecule type" value="Genomic_DNA"/>
</dbReference>
<organism evidence="1 2">
    <name type="scientific">Eutypa lata (strain UCR-EL1)</name>
    <name type="common">Grapevine dieback disease fungus</name>
    <name type="synonym">Eutypa armeniacae</name>
    <dbReference type="NCBI Taxonomy" id="1287681"/>
    <lineage>
        <taxon>Eukaryota</taxon>
        <taxon>Fungi</taxon>
        <taxon>Dikarya</taxon>
        <taxon>Ascomycota</taxon>
        <taxon>Pezizomycotina</taxon>
        <taxon>Sordariomycetes</taxon>
        <taxon>Xylariomycetidae</taxon>
        <taxon>Xylariales</taxon>
        <taxon>Diatrypaceae</taxon>
        <taxon>Eutypa</taxon>
    </lineage>
</organism>
<gene>
    <name evidence="1" type="ORF">UCREL1_5429</name>
</gene>
<dbReference type="eggNOG" id="ENOG502SPHA">
    <property type="taxonomic scope" value="Eukaryota"/>
</dbReference>
<dbReference type="HOGENOM" id="CLU_2145851_0_0_1"/>
<sequence length="112" mass="12752">MAYSSSSAQELAKSMKTPYKVNNHDLEIEYYFKDVAHLLAVSADQEFKDLHLESEPYVRHDTATVTLTWIEVYLEDGKMVNVSAEGESLYPSFAELSDIKGTEESVANYYEK</sequence>
<proteinExistence type="predicted"/>
<dbReference type="Proteomes" id="UP000012174">
    <property type="component" value="Unassembled WGS sequence"/>
</dbReference>
<dbReference type="OrthoDB" id="3183782at2759"/>
<keyword evidence="2" id="KW-1185">Reference proteome</keyword>
<dbReference type="AlphaFoldDB" id="M7SSU4"/>
<accession>M7SSU4</accession>
<dbReference type="STRING" id="1287681.M7SSU4"/>
<evidence type="ECO:0000313" key="2">
    <source>
        <dbReference type="Proteomes" id="UP000012174"/>
    </source>
</evidence>
<reference evidence="2" key="1">
    <citation type="journal article" date="2013" name="Genome Announc.">
        <title>Draft genome sequence of the grapevine dieback fungus Eutypa lata UCR-EL1.</title>
        <authorList>
            <person name="Blanco-Ulate B."/>
            <person name="Rolshausen P.E."/>
            <person name="Cantu D."/>
        </authorList>
    </citation>
    <scope>NUCLEOTIDE SEQUENCE [LARGE SCALE GENOMIC DNA]</scope>
    <source>
        <strain evidence="2">UCR-EL1</strain>
    </source>
</reference>
<protein>
    <submittedName>
        <fullName evidence="1">Uncharacterized protein</fullName>
    </submittedName>
</protein>
<name>M7SSU4_EUTLA</name>
<dbReference type="KEGG" id="ela:UCREL1_5429"/>